<proteinExistence type="predicted"/>
<dbReference type="EMBL" id="QFFG01000002">
    <property type="protein sequence ID" value="PWG06048.1"/>
    <property type="molecule type" value="Genomic_DNA"/>
</dbReference>
<dbReference type="Proteomes" id="UP000245670">
    <property type="component" value="Unassembled WGS sequence"/>
</dbReference>
<name>A0A2U2JCI2_9FLAO</name>
<keyword evidence="2" id="KW-1185">Reference proteome</keyword>
<dbReference type="AlphaFoldDB" id="A0A2U2JCI2"/>
<evidence type="ECO:0000313" key="2">
    <source>
        <dbReference type="Proteomes" id="UP000245670"/>
    </source>
</evidence>
<dbReference type="InterPro" id="IPR021457">
    <property type="entry name" value="DUF3108"/>
</dbReference>
<organism evidence="1 2">
    <name type="scientific">Polaribacter aquimarinus</name>
    <dbReference type="NCBI Taxonomy" id="2100726"/>
    <lineage>
        <taxon>Bacteria</taxon>
        <taxon>Pseudomonadati</taxon>
        <taxon>Bacteroidota</taxon>
        <taxon>Flavobacteriia</taxon>
        <taxon>Flavobacteriales</taxon>
        <taxon>Flavobacteriaceae</taxon>
    </lineage>
</organism>
<protein>
    <submittedName>
        <fullName evidence="1">DUF3108 domain-containing protein</fullName>
    </submittedName>
</protein>
<evidence type="ECO:0000313" key="1">
    <source>
        <dbReference type="EMBL" id="PWG06048.1"/>
    </source>
</evidence>
<dbReference type="OrthoDB" id="9808473at2"/>
<dbReference type="RefSeq" id="WP_109404379.1">
    <property type="nucleotide sequence ID" value="NZ_QFFG01000002.1"/>
</dbReference>
<dbReference type="Pfam" id="PF11306">
    <property type="entry name" value="DUF3108"/>
    <property type="match status" value="1"/>
</dbReference>
<reference evidence="1 2" key="1">
    <citation type="submission" date="2018-05" db="EMBL/GenBank/DDBJ databases">
        <title>Polaribacter aquimarinus sp. nov., isolated from sediment in a sediment of sea.</title>
        <authorList>
            <person name="Lu D."/>
        </authorList>
    </citation>
    <scope>NUCLEOTIDE SEQUENCE [LARGE SCALE GENOMIC DNA]</scope>
    <source>
        <strain evidence="1 2">ZY113</strain>
    </source>
</reference>
<comment type="caution">
    <text evidence="1">The sequence shown here is derived from an EMBL/GenBank/DDBJ whole genome shotgun (WGS) entry which is preliminary data.</text>
</comment>
<gene>
    <name evidence="1" type="ORF">DIS07_06345</name>
</gene>
<accession>A0A2U2JCI2</accession>
<sequence length="256" mass="29960">MKKTIILVFSLFLLTTTLSQEKEQAFKSGEWLRYKMSYSGFLRAGTAILEVEEIAYNGKKVYHTKGTGWTTGMIKWFFKVDDKYESYFDKDTIKPYLFKRKIDEGGYKKHRITSFNYEYNKAYVQDFTEQKDTSVTFKNVQDMLSSFYYLRNKNVKGMKKGEEIAIDMFMDSKVYPFKLRFLGRQILKTKFGKIKTMLFRPLVQSGRVFKAQESVTLWITDDANKIPVKMKADLAVGSLRAELEAYKGLANPFLKK</sequence>